<evidence type="ECO:0000313" key="2">
    <source>
        <dbReference type="EMBL" id="KAF3041338.1"/>
    </source>
</evidence>
<evidence type="ECO:0000313" key="3">
    <source>
        <dbReference type="Proteomes" id="UP000758155"/>
    </source>
</evidence>
<sequence>MSMRCESPYVKSHESHGYGRSHDTVAGLQVIQYRSYQRDIFIYHVRTHLVPLSAVRRALQGQERYRDRLTSYDPIRYFDVIKGDEVPSGCIEAAYMPSVLHGYGSALALRVGSDLGSDAVDWYVFNGPIDESFLSRIVCADGDWIMRSGVESDDPLKVFDLVGYAEKGLKTRTVRGANREHKGWHDALCASQPVKKKVKLTWKNFGHELKADQERKVRGTASGLEAQEENAGRGAEANDGSKGPPQPPQKPVTRCK</sequence>
<reference evidence="2" key="1">
    <citation type="submission" date="2019-04" db="EMBL/GenBank/DDBJ databases">
        <title>Sequencing of skin fungus with MAO and IRED activity.</title>
        <authorList>
            <person name="Marsaioli A.J."/>
            <person name="Bonatto J.M.C."/>
            <person name="Reis Junior O."/>
        </authorList>
    </citation>
    <scope>NUCLEOTIDE SEQUENCE</scope>
    <source>
        <strain evidence="2">28M1</strain>
    </source>
</reference>
<evidence type="ECO:0000256" key="1">
    <source>
        <dbReference type="SAM" id="MobiDB-lite"/>
    </source>
</evidence>
<proteinExistence type="predicted"/>
<feature type="region of interest" description="Disordered" evidence="1">
    <location>
        <begin position="1"/>
        <end position="20"/>
    </location>
</feature>
<protein>
    <submittedName>
        <fullName evidence="2">Uncharacterized protein</fullName>
    </submittedName>
</protein>
<keyword evidence="3" id="KW-1185">Reference proteome</keyword>
<organism evidence="2 3">
    <name type="scientific">Didymella heteroderae</name>
    <dbReference type="NCBI Taxonomy" id="1769908"/>
    <lineage>
        <taxon>Eukaryota</taxon>
        <taxon>Fungi</taxon>
        <taxon>Dikarya</taxon>
        <taxon>Ascomycota</taxon>
        <taxon>Pezizomycotina</taxon>
        <taxon>Dothideomycetes</taxon>
        <taxon>Pleosporomycetidae</taxon>
        <taxon>Pleosporales</taxon>
        <taxon>Pleosporineae</taxon>
        <taxon>Didymellaceae</taxon>
        <taxon>Didymella</taxon>
    </lineage>
</organism>
<feature type="region of interest" description="Disordered" evidence="1">
    <location>
        <begin position="213"/>
        <end position="256"/>
    </location>
</feature>
<comment type="caution">
    <text evidence="2">The sequence shown here is derived from an EMBL/GenBank/DDBJ whole genome shotgun (WGS) entry which is preliminary data.</text>
</comment>
<dbReference type="OrthoDB" id="3762348at2759"/>
<dbReference type="EMBL" id="SWKV01000021">
    <property type="protein sequence ID" value="KAF3041338.1"/>
    <property type="molecule type" value="Genomic_DNA"/>
</dbReference>
<dbReference type="AlphaFoldDB" id="A0A9P5C257"/>
<accession>A0A9P5C257</accession>
<gene>
    <name evidence="2" type="ORF">E8E12_007301</name>
</gene>
<dbReference type="Proteomes" id="UP000758155">
    <property type="component" value="Unassembled WGS sequence"/>
</dbReference>
<feature type="compositionally biased region" description="Basic and acidic residues" evidence="1">
    <location>
        <begin position="11"/>
        <end position="20"/>
    </location>
</feature>
<name>A0A9P5C257_9PLEO</name>